<dbReference type="EMBL" id="MU118045">
    <property type="protein sequence ID" value="KAF9646939.1"/>
    <property type="molecule type" value="Genomic_DNA"/>
</dbReference>
<gene>
    <name evidence="1" type="ORF">BDM02DRAFT_2864585</name>
</gene>
<keyword evidence="2" id="KW-1185">Reference proteome</keyword>
<evidence type="ECO:0000313" key="1">
    <source>
        <dbReference type="EMBL" id="KAF9646939.1"/>
    </source>
</evidence>
<reference evidence="1" key="1">
    <citation type="submission" date="2019-10" db="EMBL/GenBank/DDBJ databases">
        <authorList>
            <consortium name="DOE Joint Genome Institute"/>
            <person name="Kuo A."/>
            <person name="Miyauchi S."/>
            <person name="Kiss E."/>
            <person name="Drula E."/>
            <person name="Kohler A."/>
            <person name="Sanchez-Garcia M."/>
            <person name="Andreopoulos B."/>
            <person name="Barry K.W."/>
            <person name="Bonito G."/>
            <person name="Buee M."/>
            <person name="Carver A."/>
            <person name="Chen C."/>
            <person name="Cichocki N."/>
            <person name="Clum A."/>
            <person name="Culley D."/>
            <person name="Crous P.W."/>
            <person name="Fauchery L."/>
            <person name="Girlanda M."/>
            <person name="Hayes R."/>
            <person name="Keri Z."/>
            <person name="Labutti K."/>
            <person name="Lipzen A."/>
            <person name="Lombard V."/>
            <person name="Magnuson J."/>
            <person name="Maillard F."/>
            <person name="Morin E."/>
            <person name="Murat C."/>
            <person name="Nolan M."/>
            <person name="Ohm R."/>
            <person name="Pangilinan J."/>
            <person name="Pereira M."/>
            <person name="Perotto S."/>
            <person name="Peter M."/>
            <person name="Riley R."/>
            <person name="Sitrit Y."/>
            <person name="Stielow B."/>
            <person name="Szollosi G."/>
            <person name="Zifcakova L."/>
            <person name="Stursova M."/>
            <person name="Spatafora J.W."/>
            <person name="Tedersoo L."/>
            <person name="Vaario L.-M."/>
            <person name="Yamada A."/>
            <person name="Yan M."/>
            <person name="Wang P."/>
            <person name="Xu J."/>
            <person name="Bruns T."/>
            <person name="Baldrian P."/>
            <person name="Vilgalys R."/>
            <person name="Henrissat B."/>
            <person name="Grigoriev I.V."/>
            <person name="Hibbett D."/>
            <person name="Nagy L.G."/>
            <person name="Martin F.M."/>
        </authorList>
    </citation>
    <scope>NUCLEOTIDE SEQUENCE</scope>
    <source>
        <strain evidence="1">P2</strain>
    </source>
</reference>
<sequence length="207" mass="23294">MRFADPPRKTEGSVERWTSLDNSPSTLVSNAVDVRRVCFPTLRTQRQTTNDSEALRLCSLSPLSRTFPHISSSRVSLSSIAGHRQCQGSPSKPRPVEPGDLTVRMTGLISRSAHSVRACRYRHPPPRFLTRRYYAVSSYRQPPTVARTHPAVLDLKRGPTKLIDIIYHQPPHSHHNASPSPCLRLAVSRAGEPAQPRDSYLQFQLRK</sequence>
<accession>A0ACB6ZBL2</accession>
<dbReference type="Proteomes" id="UP000886501">
    <property type="component" value="Unassembled WGS sequence"/>
</dbReference>
<comment type="caution">
    <text evidence="1">The sequence shown here is derived from an EMBL/GenBank/DDBJ whole genome shotgun (WGS) entry which is preliminary data.</text>
</comment>
<proteinExistence type="predicted"/>
<protein>
    <submittedName>
        <fullName evidence="1">Uncharacterized protein</fullName>
    </submittedName>
</protein>
<reference evidence="1" key="2">
    <citation type="journal article" date="2020" name="Nat. Commun.">
        <title>Large-scale genome sequencing of mycorrhizal fungi provides insights into the early evolution of symbiotic traits.</title>
        <authorList>
            <person name="Miyauchi S."/>
            <person name="Kiss E."/>
            <person name="Kuo A."/>
            <person name="Drula E."/>
            <person name="Kohler A."/>
            <person name="Sanchez-Garcia M."/>
            <person name="Morin E."/>
            <person name="Andreopoulos B."/>
            <person name="Barry K.W."/>
            <person name="Bonito G."/>
            <person name="Buee M."/>
            <person name="Carver A."/>
            <person name="Chen C."/>
            <person name="Cichocki N."/>
            <person name="Clum A."/>
            <person name="Culley D."/>
            <person name="Crous P.W."/>
            <person name="Fauchery L."/>
            <person name="Girlanda M."/>
            <person name="Hayes R.D."/>
            <person name="Keri Z."/>
            <person name="LaButti K."/>
            <person name="Lipzen A."/>
            <person name="Lombard V."/>
            <person name="Magnuson J."/>
            <person name="Maillard F."/>
            <person name="Murat C."/>
            <person name="Nolan M."/>
            <person name="Ohm R.A."/>
            <person name="Pangilinan J."/>
            <person name="Pereira M.F."/>
            <person name="Perotto S."/>
            <person name="Peter M."/>
            <person name="Pfister S."/>
            <person name="Riley R."/>
            <person name="Sitrit Y."/>
            <person name="Stielow J.B."/>
            <person name="Szollosi G."/>
            <person name="Zifcakova L."/>
            <person name="Stursova M."/>
            <person name="Spatafora J.W."/>
            <person name="Tedersoo L."/>
            <person name="Vaario L.M."/>
            <person name="Yamada A."/>
            <person name="Yan M."/>
            <person name="Wang P."/>
            <person name="Xu J."/>
            <person name="Bruns T."/>
            <person name="Baldrian P."/>
            <person name="Vilgalys R."/>
            <person name="Dunand C."/>
            <person name="Henrissat B."/>
            <person name="Grigoriev I.V."/>
            <person name="Hibbett D."/>
            <person name="Nagy L.G."/>
            <person name="Martin F.M."/>
        </authorList>
    </citation>
    <scope>NUCLEOTIDE SEQUENCE</scope>
    <source>
        <strain evidence="1">P2</strain>
    </source>
</reference>
<evidence type="ECO:0000313" key="2">
    <source>
        <dbReference type="Proteomes" id="UP000886501"/>
    </source>
</evidence>
<name>A0ACB6ZBL2_THEGA</name>
<organism evidence="1 2">
    <name type="scientific">Thelephora ganbajun</name>
    <name type="common">Ganba fungus</name>
    <dbReference type="NCBI Taxonomy" id="370292"/>
    <lineage>
        <taxon>Eukaryota</taxon>
        <taxon>Fungi</taxon>
        <taxon>Dikarya</taxon>
        <taxon>Basidiomycota</taxon>
        <taxon>Agaricomycotina</taxon>
        <taxon>Agaricomycetes</taxon>
        <taxon>Thelephorales</taxon>
        <taxon>Thelephoraceae</taxon>
        <taxon>Thelephora</taxon>
    </lineage>
</organism>